<dbReference type="NCBIfam" id="TIGR01378">
    <property type="entry name" value="thi_PPkinase"/>
    <property type="match status" value="1"/>
</dbReference>
<dbReference type="GO" id="GO:0009229">
    <property type="term" value="P:thiamine diphosphate biosynthetic process"/>
    <property type="evidence" value="ECO:0007669"/>
    <property type="project" value="InterPro"/>
</dbReference>
<dbReference type="SMART" id="SM00983">
    <property type="entry name" value="TPK_B1_binding"/>
    <property type="match status" value="1"/>
</dbReference>
<keyword evidence="1" id="KW-0808">Transferase</keyword>
<dbReference type="EMBL" id="HBIZ01005899">
    <property type="protein sequence ID" value="CAE0750785.1"/>
    <property type="molecule type" value="Transcribed_RNA"/>
</dbReference>
<dbReference type="Gene3D" id="2.60.120.320">
    <property type="entry name" value="Thiamin pyrophosphokinase, thiamin-binding domain"/>
    <property type="match status" value="1"/>
</dbReference>
<dbReference type="SUPFAM" id="SSF63862">
    <property type="entry name" value="Thiamin pyrophosphokinase, substrate-binding domain"/>
    <property type="match status" value="1"/>
</dbReference>
<evidence type="ECO:0000256" key="3">
    <source>
        <dbReference type="ARBA" id="ARBA00022777"/>
    </source>
</evidence>
<reference evidence="6" key="1">
    <citation type="submission" date="2021-01" db="EMBL/GenBank/DDBJ databases">
        <authorList>
            <person name="Corre E."/>
            <person name="Pelletier E."/>
            <person name="Niang G."/>
            <person name="Scheremetjew M."/>
            <person name="Finn R."/>
            <person name="Kale V."/>
            <person name="Holt S."/>
            <person name="Cochrane G."/>
            <person name="Meng A."/>
            <person name="Brown T."/>
            <person name="Cohen L."/>
        </authorList>
    </citation>
    <scope>NUCLEOTIDE SEQUENCE</scope>
    <source>
        <strain evidence="6">CCMP645</strain>
    </source>
</reference>
<evidence type="ECO:0000256" key="1">
    <source>
        <dbReference type="ARBA" id="ARBA00022679"/>
    </source>
</evidence>
<dbReference type="GO" id="GO:0005524">
    <property type="term" value="F:ATP binding"/>
    <property type="evidence" value="ECO:0007669"/>
    <property type="project" value="UniProtKB-KW"/>
</dbReference>
<dbReference type="InterPro" id="IPR036759">
    <property type="entry name" value="TPK_catalytic_sf"/>
</dbReference>
<name>A0A7S4B1H2_CHRCT</name>
<feature type="domain" description="Thiamin pyrophosphokinase thiamin-binding" evidence="5">
    <location>
        <begin position="207"/>
        <end position="274"/>
    </location>
</feature>
<dbReference type="SUPFAM" id="SSF63999">
    <property type="entry name" value="Thiamin pyrophosphokinase, catalytic domain"/>
    <property type="match status" value="1"/>
</dbReference>
<evidence type="ECO:0000313" key="6">
    <source>
        <dbReference type="EMBL" id="CAE0750785.1"/>
    </source>
</evidence>
<dbReference type="InterPro" id="IPR007371">
    <property type="entry name" value="TPK_catalytic"/>
</dbReference>
<protein>
    <recommendedName>
        <fullName evidence="5">Thiamin pyrophosphokinase thiamin-binding domain-containing protein</fullName>
    </recommendedName>
</protein>
<gene>
    <name evidence="6" type="ORF">PCAR00345_LOCUS3370</name>
</gene>
<dbReference type="GO" id="GO:0016301">
    <property type="term" value="F:kinase activity"/>
    <property type="evidence" value="ECO:0007669"/>
    <property type="project" value="UniProtKB-KW"/>
</dbReference>
<proteinExistence type="predicted"/>
<sequence length="288" mass="31700">MHRLRSVCSGKSSRLRTFTSMVACGGPMQDRMGDLGKSAHMHSTSFLSTPSPLKLALVLLNIDGGVDTDRLSLGGLWSMANLRICADGAANRLHDSLGHNERSQMLPDVISGDLDSLRGDVADYYREHGVSIEHQADQDSHDFEKCLMWLRQRQAEDGIRFSVVAYGAFGGRLDHMMANMNMVYKYSCFERFILLTRHSLAFQLKPGMNIIEPNLDVENGSCGLIPLGGRCEGVITTGLRWNLDGTVPLEFGSLVSSSNRIVGDQVTVQTDTPLLWTSNFVTSSEKSV</sequence>
<dbReference type="PANTHER" id="PTHR13622:SF8">
    <property type="entry name" value="THIAMIN PYROPHOSPHOKINASE 1"/>
    <property type="match status" value="1"/>
</dbReference>
<dbReference type="AlphaFoldDB" id="A0A7S4B1H2"/>
<dbReference type="InterPro" id="IPR006282">
    <property type="entry name" value="Thi_PPkinase"/>
</dbReference>
<dbReference type="CDD" id="cd07995">
    <property type="entry name" value="TPK"/>
    <property type="match status" value="1"/>
</dbReference>
<evidence type="ECO:0000256" key="4">
    <source>
        <dbReference type="ARBA" id="ARBA00022840"/>
    </source>
</evidence>
<keyword evidence="3" id="KW-0418">Kinase</keyword>
<keyword evidence="2" id="KW-0547">Nucleotide-binding</keyword>
<dbReference type="Gene3D" id="3.40.50.10240">
    <property type="entry name" value="Thiamin pyrophosphokinase, catalytic domain"/>
    <property type="match status" value="1"/>
</dbReference>
<dbReference type="FunFam" id="2.60.120.320:FF:000001">
    <property type="entry name" value="Thiamine pyrophosphokinase"/>
    <property type="match status" value="1"/>
</dbReference>
<dbReference type="InterPro" id="IPR036371">
    <property type="entry name" value="TPK_B1-bd_sf"/>
</dbReference>
<keyword evidence="4" id="KW-0067">ATP-binding</keyword>
<dbReference type="PANTHER" id="PTHR13622">
    <property type="entry name" value="THIAMIN PYROPHOSPHOKINASE"/>
    <property type="match status" value="1"/>
</dbReference>
<organism evidence="6">
    <name type="scientific">Chrysotila carterae</name>
    <name type="common">Marine alga</name>
    <name type="synonym">Syracosphaera carterae</name>
    <dbReference type="NCBI Taxonomy" id="13221"/>
    <lineage>
        <taxon>Eukaryota</taxon>
        <taxon>Haptista</taxon>
        <taxon>Haptophyta</taxon>
        <taxon>Prymnesiophyceae</taxon>
        <taxon>Isochrysidales</taxon>
        <taxon>Isochrysidaceae</taxon>
        <taxon>Chrysotila</taxon>
    </lineage>
</organism>
<dbReference type="GO" id="GO:0030975">
    <property type="term" value="F:thiamine binding"/>
    <property type="evidence" value="ECO:0007669"/>
    <property type="project" value="InterPro"/>
</dbReference>
<dbReference type="Pfam" id="PF04263">
    <property type="entry name" value="TPK_catalytic"/>
    <property type="match status" value="1"/>
</dbReference>
<dbReference type="GO" id="GO:0006772">
    <property type="term" value="P:thiamine metabolic process"/>
    <property type="evidence" value="ECO:0007669"/>
    <property type="project" value="InterPro"/>
</dbReference>
<evidence type="ECO:0000259" key="5">
    <source>
        <dbReference type="SMART" id="SM00983"/>
    </source>
</evidence>
<dbReference type="GO" id="GO:0004788">
    <property type="term" value="F:thiamine diphosphokinase activity"/>
    <property type="evidence" value="ECO:0007669"/>
    <property type="project" value="InterPro"/>
</dbReference>
<evidence type="ECO:0000256" key="2">
    <source>
        <dbReference type="ARBA" id="ARBA00022741"/>
    </source>
</evidence>
<dbReference type="InterPro" id="IPR007373">
    <property type="entry name" value="Thiamin_PyroPKinase_B1-bd"/>
</dbReference>
<accession>A0A7S4B1H2</accession>
<dbReference type="Pfam" id="PF04265">
    <property type="entry name" value="TPK_B1_binding"/>
    <property type="match status" value="1"/>
</dbReference>